<accession>A0A1V6PSG6</accession>
<dbReference type="PANTHER" id="PTHR37540:SF5">
    <property type="entry name" value="TRANSCRIPTION FACTOR DOMAIN-CONTAINING PROTEIN"/>
    <property type="match status" value="1"/>
</dbReference>
<name>A0A1V6PSG6_9EURO</name>
<proteinExistence type="predicted"/>
<sequence length="263" mass="30217">MYSEQTIFIISHIIVSEALEANIEAVDTHMNGMKKIIDAVGGMDMLEHGTLAMLYRSKNRFTESSSLGTRFFTASWSRDIQPTFKSIISSYQQLISYYESFANVDVEPMSVENDCLLFLGYRLISLPYEVSLTPFEETLRLSIMTYNSVRIWALYGIPCLERLVDMLRISLFTSLSALQSTAPDLLFWIFFVGSLASKSMKHHSWFVAHLTDVADQLSLQKWDRAVGLLEKFFFVCRPSDEPAKDLWQSTFRPDLVIVQENRK</sequence>
<comment type="caution">
    <text evidence="1">The sequence shown here is derived from an EMBL/GenBank/DDBJ whole genome shotgun (WGS) entry which is preliminary data.</text>
</comment>
<evidence type="ECO:0000313" key="1">
    <source>
        <dbReference type="EMBL" id="OQD79652.1"/>
    </source>
</evidence>
<dbReference type="PANTHER" id="PTHR37540">
    <property type="entry name" value="TRANSCRIPTION FACTOR (ACR-2), PUTATIVE-RELATED-RELATED"/>
    <property type="match status" value="1"/>
</dbReference>
<protein>
    <submittedName>
        <fullName evidence="1">Uncharacterized protein</fullName>
    </submittedName>
</protein>
<evidence type="ECO:0000313" key="2">
    <source>
        <dbReference type="Proteomes" id="UP000191672"/>
    </source>
</evidence>
<gene>
    <name evidence="1" type="ORF">PENANT_c046G10488</name>
</gene>
<reference evidence="2" key="1">
    <citation type="journal article" date="2017" name="Nat. Microbiol.">
        <title>Global analysis of biosynthetic gene clusters reveals vast potential of secondary metabolite production in Penicillium species.</title>
        <authorList>
            <person name="Nielsen J.C."/>
            <person name="Grijseels S."/>
            <person name="Prigent S."/>
            <person name="Ji B."/>
            <person name="Dainat J."/>
            <person name="Nielsen K.F."/>
            <person name="Frisvad J.C."/>
            <person name="Workman M."/>
            <person name="Nielsen J."/>
        </authorList>
    </citation>
    <scope>NUCLEOTIDE SEQUENCE [LARGE SCALE GENOMIC DNA]</scope>
    <source>
        <strain evidence="2">IBT 31811</strain>
    </source>
</reference>
<keyword evidence="2" id="KW-1185">Reference proteome</keyword>
<dbReference type="Proteomes" id="UP000191672">
    <property type="component" value="Unassembled WGS sequence"/>
</dbReference>
<dbReference type="STRING" id="416450.A0A1V6PSG6"/>
<organism evidence="1 2">
    <name type="scientific">Penicillium antarcticum</name>
    <dbReference type="NCBI Taxonomy" id="416450"/>
    <lineage>
        <taxon>Eukaryota</taxon>
        <taxon>Fungi</taxon>
        <taxon>Dikarya</taxon>
        <taxon>Ascomycota</taxon>
        <taxon>Pezizomycotina</taxon>
        <taxon>Eurotiomycetes</taxon>
        <taxon>Eurotiomycetidae</taxon>
        <taxon>Eurotiales</taxon>
        <taxon>Aspergillaceae</taxon>
        <taxon>Penicillium</taxon>
    </lineage>
</organism>
<dbReference type="AlphaFoldDB" id="A0A1V6PSG6"/>
<dbReference type="EMBL" id="MDYN01000046">
    <property type="protein sequence ID" value="OQD79652.1"/>
    <property type="molecule type" value="Genomic_DNA"/>
</dbReference>